<proteinExistence type="inferred from homology"/>
<evidence type="ECO:0000313" key="4">
    <source>
        <dbReference type="EMBL" id="EMD40916.1"/>
    </source>
</evidence>
<evidence type="ECO:0000313" key="5">
    <source>
        <dbReference type="Proteomes" id="UP000016930"/>
    </source>
</evidence>
<keyword evidence="5" id="KW-1185">Reference proteome</keyword>
<name>M2RPY2_CERS8</name>
<accession>M2RPY2</accession>
<gene>
    <name evidence="4" type="ORF">CERSUDRAFT_80572</name>
</gene>
<evidence type="ECO:0000256" key="3">
    <source>
        <dbReference type="ARBA" id="ARBA00022729"/>
    </source>
</evidence>
<sequence length="106" mass="11608">MTSAFAQFQFFEQMFGQGQQQQRQRPSGSAGASQWSMQSESVPCSQYLCPDTLVCVEEPALCPCPDVQDVRCLVPDAEDTRAAAVLCVRGAKGCADVERLARKMDI</sequence>
<organism evidence="4 5">
    <name type="scientific">Ceriporiopsis subvermispora (strain B)</name>
    <name type="common">White-rot fungus</name>
    <name type="synonym">Gelatoporia subvermispora</name>
    <dbReference type="NCBI Taxonomy" id="914234"/>
    <lineage>
        <taxon>Eukaryota</taxon>
        <taxon>Fungi</taxon>
        <taxon>Dikarya</taxon>
        <taxon>Basidiomycota</taxon>
        <taxon>Agaricomycotina</taxon>
        <taxon>Agaricomycetes</taxon>
        <taxon>Polyporales</taxon>
        <taxon>Gelatoporiaceae</taxon>
        <taxon>Gelatoporia</taxon>
    </lineage>
</organism>
<comment type="similarity">
    <text evidence="1">Belongs to the LCL2 family.</text>
</comment>
<dbReference type="STRING" id="914234.M2RPY2"/>
<dbReference type="OrthoDB" id="2234316at2759"/>
<dbReference type="Proteomes" id="UP000016930">
    <property type="component" value="Unassembled WGS sequence"/>
</dbReference>
<dbReference type="HOGENOM" id="CLU_142363_2_1_1"/>
<dbReference type="PANTHER" id="PTHR38425">
    <property type="entry name" value="LONG CHRONOLOGICAL LIFESPAN PROTEIN 2"/>
    <property type="match status" value="1"/>
</dbReference>
<evidence type="ECO:0000256" key="2">
    <source>
        <dbReference type="ARBA" id="ARBA00018534"/>
    </source>
</evidence>
<protein>
    <recommendedName>
        <fullName evidence="2">Long chronological lifespan protein 2</fullName>
    </recommendedName>
</protein>
<dbReference type="PANTHER" id="PTHR38425:SF1">
    <property type="entry name" value="LONG CHRONOLOGICAL LIFESPAN PROTEIN 2"/>
    <property type="match status" value="1"/>
</dbReference>
<dbReference type="AlphaFoldDB" id="M2RPY2"/>
<dbReference type="InterPro" id="IPR034543">
    <property type="entry name" value="LCL2"/>
</dbReference>
<reference evidence="4 5" key="1">
    <citation type="journal article" date="2012" name="Proc. Natl. Acad. Sci. U.S.A.">
        <title>Comparative genomics of Ceriporiopsis subvermispora and Phanerochaete chrysosporium provide insight into selective ligninolysis.</title>
        <authorList>
            <person name="Fernandez-Fueyo E."/>
            <person name="Ruiz-Duenas F.J."/>
            <person name="Ferreira P."/>
            <person name="Floudas D."/>
            <person name="Hibbett D.S."/>
            <person name="Canessa P."/>
            <person name="Larrondo L.F."/>
            <person name="James T.Y."/>
            <person name="Seelenfreund D."/>
            <person name="Lobos S."/>
            <person name="Polanco R."/>
            <person name="Tello M."/>
            <person name="Honda Y."/>
            <person name="Watanabe T."/>
            <person name="Watanabe T."/>
            <person name="Ryu J.S."/>
            <person name="Kubicek C.P."/>
            <person name="Schmoll M."/>
            <person name="Gaskell J."/>
            <person name="Hammel K.E."/>
            <person name="St John F.J."/>
            <person name="Vanden Wymelenberg A."/>
            <person name="Sabat G."/>
            <person name="Splinter BonDurant S."/>
            <person name="Syed K."/>
            <person name="Yadav J.S."/>
            <person name="Doddapaneni H."/>
            <person name="Subramanian V."/>
            <person name="Lavin J.L."/>
            <person name="Oguiza J.A."/>
            <person name="Perez G."/>
            <person name="Pisabarro A.G."/>
            <person name="Ramirez L."/>
            <person name="Santoyo F."/>
            <person name="Master E."/>
            <person name="Coutinho P.M."/>
            <person name="Henrissat B."/>
            <person name="Lombard V."/>
            <person name="Magnuson J.K."/>
            <person name="Kuees U."/>
            <person name="Hori C."/>
            <person name="Igarashi K."/>
            <person name="Samejima M."/>
            <person name="Held B.W."/>
            <person name="Barry K.W."/>
            <person name="LaButti K.M."/>
            <person name="Lapidus A."/>
            <person name="Lindquist E.A."/>
            <person name="Lucas S.M."/>
            <person name="Riley R."/>
            <person name="Salamov A.A."/>
            <person name="Hoffmeister D."/>
            <person name="Schwenk D."/>
            <person name="Hadar Y."/>
            <person name="Yarden O."/>
            <person name="de Vries R.P."/>
            <person name="Wiebenga A."/>
            <person name="Stenlid J."/>
            <person name="Eastwood D."/>
            <person name="Grigoriev I.V."/>
            <person name="Berka R.M."/>
            <person name="Blanchette R.A."/>
            <person name="Kersten P."/>
            <person name="Martinez A.T."/>
            <person name="Vicuna R."/>
            <person name="Cullen D."/>
        </authorList>
    </citation>
    <scope>NUCLEOTIDE SEQUENCE [LARGE SCALE GENOMIC DNA]</scope>
    <source>
        <strain evidence="4 5">B</strain>
    </source>
</reference>
<dbReference type="GO" id="GO:0036503">
    <property type="term" value="P:ERAD pathway"/>
    <property type="evidence" value="ECO:0007669"/>
    <property type="project" value="TreeGrafter"/>
</dbReference>
<dbReference type="EMBL" id="KB445792">
    <property type="protein sequence ID" value="EMD40916.1"/>
    <property type="molecule type" value="Genomic_DNA"/>
</dbReference>
<keyword evidence="3" id="KW-0732">Signal</keyword>
<evidence type="ECO:0000256" key="1">
    <source>
        <dbReference type="ARBA" id="ARBA00010545"/>
    </source>
</evidence>